<organism evidence="11 12">
    <name type="scientific">Microcoleus asticus IPMA8</name>
    <dbReference type="NCBI Taxonomy" id="2563858"/>
    <lineage>
        <taxon>Bacteria</taxon>
        <taxon>Bacillati</taxon>
        <taxon>Cyanobacteriota</taxon>
        <taxon>Cyanophyceae</taxon>
        <taxon>Oscillatoriophycideae</taxon>
        <taxon>Oscillatoriales</taxon>
        <taxon>Microcoleaceae</taxon>
        <taxon>Microcoleus</taxon>
        <taxon>Microcoleus asticus</taxon>
    </lineage>
</organism>
<dbReference type="EMBL" id="SRRZ01000062">
    <property type="protein sequence ID" value="NQE35717.1"/>
    <property type="molecule type" value="Genomic_DNA"/>
</dbReference>
<dbReference type="InterPro" id="IPR000700">
    <property type="entry name" value="PAS-assoc_C"/>
</dbReference>
<dbReference type="InterPro" id="IPR003594">
    <property type="entry name" value="HATPase_dom"/>
</dbReference>
<evidence type="ECO:0000256" key="5">
    <source>
        <dbReference type="PROSITE-ProRule" id="PRU00169"/>
    </source>
</evidence>
<dbReference type="Pfam" id="PF02518">
    <property type="entry name" value="HATPase_c"/>
    <property type="match status" value="1"/>
</dbReference>
<accession>A0ABX2D159</accession>
<dbReference type="InterPro" id="IPR000014">
    <property type="entry name" value="PAS"/>
</dbReference>
<dbReference type="InterPro" id="IPR005467">
    <property type="entry name" value="His_kinase_dom"/>
</dbReference>
<evidence type="ECO:0000256" key="6">
    <source>
        <dbReference type="SAM" id="Phobius"/>
    </source>
</evidence>
<evidence type="ECO:0000256" key="3">
    <source>
        <dbReference type="ARBA" id="ARBA00022679"/>
    </source>
</evidence>
<dbReference type="Pfam" id="PF00512">
    <property type="entry name" value="HisKA"/>
    <property type="match status" value="1"/>
</dbReference>
<dbReference type="GO" id="GO:0004673">
    <property type="term" value="F:protein histidine kinase activity"/>
    <property type="evidence" value="ECO:0007669"/>
    <property type="project" value="UniProtKB-EC"/>
</dbReference>
<evidence type="ECO:0000313" key="12">
    <source>
        <dbReference type="Proteomes" id="UP000702425"/>
    </source>
</evidence>
<comment type="catalytic activity">
    <reaction evidence="1">
        <text>ATP + protein L-histidine = ADP + protein N-phospho-L-histidine.</text>
        <dbReference type="EC" id="2.7.13.3"/>
    </reaction>
</comment>
<proteinExistence type="predicted"/>
<feature type="transmembrane region" description="Helical" evidence="6">
    <location>
        <begin position="178"/>
        <end position="200"/>
    </location>
</feature>
<dbReference type="SMART" id="SM00388">
    <property type="entry name" value="HisKA"/>
    <property type="match status" value="1"/>
</dbReference>
<dbReference type="Proteomes" id="UP000702425">
    <property type="component" value="Unassembled WGS sequence"/>
</dbReference>
<dbReference type="PANTHER" id="PTHR43047">
    <property type="entry name" value="TWO-COMPONENT HISTIDINE PROTEIN KINASE"/>
    <property type="match status" value="1"/>
</dbReference>
<feature type="domain" description="Histidine kinase" evidence="7">
    <location>
        <begin position="376"/>
        <end position="607"/>
    </location>
</feature>
<sequence>MMKQPSNFLKTVAGSLGAATFLALAVSGIAFWSANRTLETNRQIAQHLKALNSLEALTSAFQDAEKIQRQYLLAQNKNDFRKFALRTIDVDQELRQLQTLLENDPGQQAATKRLEEFILRRLGELRQGVELRDTKGLAAAIDRTPPRLLDEITLLTQPIEAIEIVGWRQKQQAATRTTVEAMMAFLVGIGLNLGIILWTYRLICSEILKRNQAETDLQQSNQTFQNQTGLLQLILNSMSDGVLVLDENGRFLVFNPAAEQMFGKIPDSQPEEWSEQYGLFLSDGVTPLPTEQIPLVRALRGEQVDNIEIFTRHRHAPKGFWLTASSRPLRDASGALKGGVAVCRDISDRKSVELEILRAKEAAEAANRTKSEFLANMNHELRTPLNGILGYTQILQRDPATTAKQMKGLGVIYQCGSHLLTLINDILDLSKLEVQKMELYPQDFHLANFLSSTVDICRVKALQKGVEFHYQPASNLPTAVHADDKRLRQVLLNLLSNAVKFTDFGTVTFRVEAVDSEDSNSELKTQNSKLSRIRFQIKDTGIGIAPEKLSTIFLPFEQAGKRDRNIEGTGLGLAIGQQIIQKMDSEIHVESVMGQGSSFWFEIELLPASDWTTQNAIANHKVIGYQGERRKILVIDDREENRLVAVNMLEPLGFKLTEADNGQAGFDTTIQTRPDLIITDVHMAIMDGLEMTRRLRQLPDFAQTPIIASPATLSQVDVQESLDAGCNSFFPKPIEFTGLLAELQRYLELQWIYETETEATQPAVSNTDEVSIIIPPAAELATLYAAAQGGFMTDIQQEAHRLKKLAPEYIAFANRVLELSQQFDEEGILHLIEPRV</sequence>
<evidence type="ECO:0000256" key="4">
    <source>
        <dbReference type="ARBA" id="ARBA00022777"/>
    </source>
</evidence>
<dbReference type="PROSITE" id="PS50112">
    <property type="entry name" value="PAS"/>
    <property type="match status" value="1"/>
</dbReference>
<feature type="transmembrane region" description="Helical" evidence="6">
    <location>
        <begin position="12"/>
        <end position="34"/>
    </location>
</feature>
<dbReference type="CDD" id="cd16922">
    <property type="entry name" value="HATPase_EvgS-ArcB-TorS-like"/>
    <property type="match status" value="1"/>
</dbReference>
<protein>
    <recommendedName>
        <fullName evidence="2">histidine kinase</fullName>
        <ecNumber evidence="2">2.7.13.3</ecNumber>
    </recommendedName>
</protein>
<dbReference type="SMART" id="SM00448">
    <property type="entry name" value="REC"/>
    <property type="match status" value="1"/>
</dbReference>
<dbReference type="PROSITE" id="PS50109">
    <property type="entry name" value="HIS_KIN"/>
    <property type="match status" value="1"/>
</dbReference>
<keyword evidence="5" id="KW-0597">Phosphoprotein</keyword>
<reference evidence="11 12" key="1">
    <citation type="journal article" date="2020" name="Sci. Rep.">
        <title>A novel cyanobacterial geosmin producer, revising GeoA distribution and dispersion patterns in Bacteria.</title>
        <authorList>
            <person name="Churro C."/>
            <person name="Semedo-Aguiar A.P."/>
            <person name="Silva A.D."/>
            <person name="Pereira-Leal J.B."/>
            <person name="Leite R.B."/>
        </authorList>
    </citation>
    <scope>NUCLEOTIDE SEQUENCE [LARGE SCALE GENOMIC DNA]</scope>
    <source>
        <strain evidence="11 12">IPMA8</strain>
    </source>
</reference>
<keyword evidence="3 11" id="KW-0808">Transferase</keyword>
<dbReference type="PROSITE" id="PS50110">
    <property type="entry name" value="RESPONSE_REGULATORY"/>
    <property type="match status" value="1"/>
</dbReference>
<keyword evidence="6" id="KW-1133">Transmembrane helix</keyword>
<gene>
    <name evidence="11" type="primary">arcB_10</name>
    <name evidence="11" type="ORF">E5S67_03452</name>
</gene>
<feature type="domain" description="PAC" evidence="10">
    <location>
        <begin position="305"/>
        <end position="358"/>
    </location>
</feature>
<dbReference type="InterPro" id="IPR003661">
    <property type="entry name" value="HisK_dim/P_dom"/>
</dbReference>
<dbReference type="CDD" id="cd00082">
    <property type="entry name" value="HisKA"/>
    <property type="match status" value="1"/>
</dbReference>
<keyword evidence="4" id="KW-0418">Kinase</keyword>
<dbReference type="NCBIfam" id="TIGR00229">
    <property type="entry name" value="sensory_box"/>
    <property type="match status" value="1"/>
</dbReference>
<dbReference type="InterPro" id="IPR001789">
    <property type="entry name" value="Sig_transdc_resp-reg_receiver"/>
</dbReference>
<evidence type="ECO:0000259" key="7">
    <source>
        <dbReference type="PROSITE" id="PS50109"/>
    </source>
</evidence>
<dbReference type="Pfam" id="PF08448">
    <property type="entry name" value="PAS_4"/>
    <property type="match status" value="1"/>
</dbReference>
<evidence type="ECO:0000259" key="9">
    <source>
        <dbReference type="PROSITE" id="PS50112"/>
    </source>
</evidence>
<keyword evidence="6" id="KW-0472">Membrane</keyword>
<dbReference type="PROSITE" id="PS50113">
    <property type="entry name" value="PAC"/>
    <property type="match status" value="1"/>
</dbReference>
<dbReference type="InterPro" id="IPR007891">
    <property type="entry name" value="CHASE3"/>
</dbReference>
<feature type="domain" description="Response regulatory" evidence="8">
    <location>
        <begin position="631"/>
        <end position="747"/>
    </location>
</feature>
<name>A0ABX2D159_9CYAN</name>
<evidence type="ECO:0000256" key="2">
    <source>
        <dbReference type="ARBA" id="ARBA00012438"/>
    </source>
</evidence>
<dbReference type="Pfam" id="PF05227">
    <property type="entry name" value="CHASE3"/>
    <property type="match status" value="1"/>
</dbReference>
<evidence type="ECO:0000259" key="8">
    <source>
        <dbReference type="PROSITE" id="PS50110"/>
    </source>
</evidence>
<feature type="modified residue" description="4-aspartylphosphate" evidence="5">
    <location>
        <position position="680"/>
    </location>
</feature>
<keyword evidence="12" id="KW-1185">Reference proteome</keyword>
<dbReference type="CDD" id="cd00130">
    <property type="entry name" value="PAS"/>
    <property type="match status" value="1"/>
</dbReference>
<dbReference type="InterPro" id="IPR013656">
    <property type="entry name" value="PAS_4"/>
</dbReference>
<dbReference type="Pfam" id="PF00072">
    <property type="entry name" value="Response_reg"/>
    <property type="match status" value="1"/>
</dbReference>
<dbReference type="SMART" id="SM00387">
    <property type="entry name" value="HATPase_c"/>
    <property type="match status" value="1"/>
</dbReference>
<evidence type="ECO:0000256" key="1">
    <source>
        <dbReference type="ARBA" id="ARBA00000085"/>
    </source>
</evidence>
<keyword evidence="6" id="KW-0812">Transmembrane</keyword>
<dbReference type="EC" id="2.7.13.3" evidence="2"/>
<feature type="domain" description="PAS" evidence="9">
    <location>
        <begin position="227"/>
        <end position="263"/>
    </location>
</feature>
<dbReference type="RefSeq" id="WP_216670529.1">
    <property type="nucleotide sequence ID" value="NZ_CAWPPK010000277.1"/>
</dbReference>
<dbReference type="CDD" id="cd17546">
    <property type="entry name" value="REC_hyHK_CKI1_RcsC-like"/>
    <property type="match status" value="1"/>
</dbReference>
<evidence type="ECO:0000259" key="10">
    <source>
        <dbReference type="PROSITE" id="PS50113"/>
    </source>
</evidence>
<comment type="caution">
    <text evidence="11">The sequence shown here is derived from an EMBL/GenBank/DDBJ whole genome shotgun (WGS) entry which is preliminary data.</text>
</comment>
<dbReference type="PANTHER" id="PTHR43047:SF64">
    <property type="entry name" value="HISTIDINE KINASE CONTAINING CHEY-HOMOLOGOUS RECEIVER DOMAIN AND PAS DOMAIN-RELATED"/>
    <property type="match status" value="1"/>
</dbReference>
<dbReference type="SMART" id="SM00091">
    <property type="entry name" value="PAS"/>
    <property type="match status" value="1"/>
</dbReference>
<evidence type="ECO:0000313" key="11">
    <source>
        <dbReference type="EMBL" id="NQE35717.1"/>
    </source>
</evidence>